<keyword evidence="2" id="KW-0813">Transport</keyword>
<dbReference type="PANTHER" id="PTHR30024:SF45">
    <property type="entry name" value="ABC TRANSPORTER SUBSTRATE-BINDING PROTEIN"/>
    <property type="match status" value="1"/>
</dbReference>
<comment type="similarity">
    <text evidence="1">Belongs to the bacterial solute-binding protein SsuA/TauA family.</text>
</comment>
<accession>A0A0P0RLR3</accession>
<keyword evidence="8" id="KW-0614">Plasmid</keyword>
<evidence type="ECO:0000259" key="7">
    <source>
        <dbReference type="SMART" id="SM00062"/>
    </source>
</evidence>
<feature type="chain" id="PRO_5006054458" description="Putative aliphatic sulfonates-binding protein" evidence="6">
    <location>
        <begin position="37"/>
        <end position="486"/>
    </location>
</feature>
<feature type="signal peptide" evidence="6">
    <location>
        <begin position="1"/>
        <end position="36"/>
    </location>
</feature>
<evidence type="ECO:0000313" key="8">
    <source>
        <dbReference type="EMBL" id="ALL69780.1"/>
    </source>
</evidence>
<comment type="function">
    <text evidence="4">Part of a binding-protein-dependent transport system for aliphatic sulfonates. Putative binding protein.</text>
</comment>
<keyword evidence="3 6" id="KW-0732">Signal</keyword>
<sequence>MDTNERADIMTIRYALPHFLSVAALAFALTAGPAHAETIRVAIGTQDTTINCATGGLLIRELNLLDKYLPHTGKYKDVTYDVQWKDFTSGAPITNEMVAGKLDFGVMADFPGSLNGAAFQKAGRKSVFITVLSGSVDGSGNGIVVPENSTIRSIADLKGKTISVPFASTSHGMLLRAIKAQGWNPDTDVNIITQAPEVAGSALKANKIDAHADFVPFADLFPYRGIARKIYDGAQSHAPTYHGALVDAAYAQKYPEVVVAYLRAAIEANRLIAQDPEKYSLLIQKTTGIEAPVDYLYHGPLGLQTRDLTWKPEYRQATATAIETLKLLKKTDVDLDVNTFIDDRYIRQAFKESGLDYDASLKNYAKQPLVANDAVTGKPIRNFNDVAQLWLDSEAKVRNYASADEAFAALGKIEQSGGKARAVFVHDHASGLKLFANQAWYVKDAHGAITAFLLKTGADQYAQQVSGAVVDFAAAKTGAAQAVASR</sequence>
<evidence type="ECO:0000256" key="4">
    <source>
        <dbReference type="ARBA" id="ARBA00055538"/>
    </source>
</evidence>
<dbReference type="Gene3D" id="3.40.190.10">
    <property type="entry name" value="Periplasmic binding protein-like II"/>
    <property type="match status" value="2"/>
</dbReference>
<geneLocation type="plasmid" evidence="9"/>
<feature type="domain" description="Solute-binding protein family 3/N-terminal" evidence="7">
    <location>
        <begin position="38"/>
        <end position="290"/>
    </location>
</feature>
<organism evidence="8 9">
    <name type="scientific">Paraburkholderia caribensis MBA4</name>
    <dbReference type="NCBI Taxonomy" id="1323664"/>
    <lineage>
        <taxon>Bacteria</taxon>
        <taxon>Pseudomonadati</taxon>
        <taxon>Pseudomonadota</taxon>
        <taxon>Betaproteobacteria</taxon>
        <taxon>Burkholderiales</taxon>
        <taxon>Burkholderiaceae</taxon>
        <taxon>Paraburkholderia</taxon>
    </lineage>
</organism>
<dbReference type="InterPro" id="IPR015168">
    <property type="entry name" value="SsuA/THI5"/>
</dbReference>
<evidence type="ECO:0000256" key="5">
    <source>
        <dbReference type="ARBA" id="ARBA00070228"/>
    </source>
</evidence>
<dbReference type="InterPro" id="IPR001638">
    <property type="entry name" value="Solute-binding_3/MltF_N"/>
</dbReference>
<dbReference type="SUPFAM" id="SSF160387">
    <property type="entry name" value="NosL/MerB-like"/>
    <property type="match status" value="1"/>
</dbReference>
<dbReference type="Pfam" id="PF09084">
    <property type="entry name" value="NMT1"/>
    <property type="match status" value="1"/>
</dbReference>
<proteinExistence type="inferred from homology"/>
<dbReference type="CDD" id="cd13559">
    <property type="entry name" value="PBP2_SsuA_like_3"/>
    <property type="match status" value="1"/>
</dbReference>
<evidence type="ECO:0000256" key="2">
    <source>
        <dbReference type="ARBA" id="ARBA00022448"/>
    </source>
</evidence>
<dbReference type="FunFam" id="3.40.190.10:FF:000050">
    <property type="entry name" value="Sulfonate ABC transporter substrate-binding protein"/>
    <property type="match status" value="1"/>
</dbReference>
<dbReference type="SUPFAM" id="SSF53850">
    <property type="entry name" value="Periplasmic binding protein-like II"/>
    <property type="match status" value="1"/>
</dbReference>
<dbReference type="AlphaFoldDB" id="A0A0P0RLR3"/>
<dbReference type="PANTHER" id="PTHR30024">
    <property type="entry name" value="ALIPHATIC SULFONATES-BINDING PROTEIN-RELATED"/>
    <property type="match status" value="1"/>
</dbReference>
<evidence type="ECO:0000256" key="1">
    <source>
        <dbReference type="ARBA" id="ARBA00010742"/>
    </source>
</evidence>
<evidence type="ECO:0000313" key="9">
    <source>
        <dbReference type="Proteomes" id="UP000019146"/>
    </source>
</evidence>
<dbReference type="KEGG" id="bcai:K788_0006145"/>
<evidence type="ECO:0000256" key="6">
    <source>
        <dbReference type="SAM" id="SignalP"/>
    </source>
</evidence>
<gene>
    <name evidence="8" type="ORF">K788_0006145</name>
</gene>
<dbReference type="EMBL" id="CP012748">
    <property type="protein sequence ID" value="ALL69780.1"/>
    <property type="molecule type" value="Genomic_DNA"/>
</dbReference>
<protein>
    <recommendedName>
        <fullName evidence="5">Putative aliphatic sulfonates-binding protein</fullName>
    </recommendedName>
</protein>
<evidence type="ECO:0000256" key="3">
    <source>
        <dbReference type="ARBA" id="ARBA00022729"/>
    </source>
</evidence>
<dbReference type="SMART" id="SM00062">
    <property type="entry name" value="PBPb"/>
    <property type="match status" value="1"/>
</dbReference>
<dbReference type="Proteomes" id="UP000019146">
    <property type="component" value="Plasmid unnamed"/>
</dbReference>
<name>A0A0P0RLR3_9BURK</name>
<reference evidence="8 9" key="1">
    <citation type="journal article" date="2014" name="Genome Announc.">
        <title>Draft Genome Sequence of the Haloacid-Degrading Burkholderia caribensis Strain MBA4.</title>
        <authorList>
            <person name="Pan Y."/>
            <person name="Kong K.F."/>
            <person name="Tsang J.S."/>
        </authorList>
    </citation>
    <scope>NUCLEOTIDE SEQUENCE [LARGE SCALE GENOMIC DNA]</scope>
    <source>
        <strain evidence="8 9">MBA4</strain>
        <plasmid evidence="9">Plasmid</plasmid>
    </source>
</reference>